<feature type="compositionally biased region" description="Low complexity" evidence="1">
    <location>
        <begin position="52"/>
        <end position="69"/>
    </location>
</feature>
<gene>
    <name evidence="2" type="ORF">QYT958_LOCUS46242</name>
</gene>
<proteinExistence type="predicted"/>
<feature type="non-terminal residue" evidence="2">
    <location>
        <position position="69"/>
    </location>
</feature>
<sequence length="69" mass="7517">MKTNKRLSCTFVDTNNTYNHKNQSIKPLKPCLRTKTTNASASLPIHTEDLLNSSTSSSSSSSNTPTNSD</sequence>
<dbReference type="AlphaFoldDB" id="A0A822F879"/>
<protein>
    <submittedName>
        <fullName evidence="2">Uncharacterized protein</fullName>
    </submittedName>
</protein>
<evidence type="ECO:0000313" key="2">
    <source>
        <dbReference type="EMBL" id="CAF5123922.1"/>
    </source>
</evidence>
<comment type="caution">
    <text evidence="2">The sequence shown here is derived from an EMBL/GenBank/DDBJ whole genome shotgun (WGS) entry which is preliminary data.</text>
</comment>
<feature type="region of interest" description="Disordered" evidence="1">
    <location>
        <begin position="38"/>
        <end position="69"/>
    </location>
</feature>
<evidence type="ECO:0000256" key="1">
    <source>
        <dbReference type="SAM" id="MobiDB-lite"/>
    </source>
</evidence>
<dbReference type="EMBL" id="CAJOBR010081262">
    <property type="protein sequence ID" value="CAF5123922.1"/>
    <property type="molecule type" value="Genomic_DNA"/>
</dbReference>
<accession>A0A822F879</accession>
<name>A0A822F879_9BILA</name>
<organism evidence="2 3">
    <name type="scientific">Rotaria socialis</name>
    <dbReference type="NCBI Taxonomy" id="392032"/>
    <lineage>
        <taxon>Eukaryota</taxon>
        <taxon>Metazoa</taxon>
        <taxon>Spiralia</taxon>
        <taxon>Gnathifera</taxon>
        <taxon>Rotifera</taxon>
        <taxon>Eurotatoria</taxon>
        <taxon>Bdelloidea</taxon>
        <taxon>Philodinida</taxon>
        <taxon>Philodinidae</taxon>
        <taxon>Rotaria</taxon>
    </lineage>
</organism>
<reference evidence="2" key="1">
    <citation type="submission" date="2021-02" db="EMBL/GenBank/DDBJ databases">
        <authorList>
            <person name="Nowell W R."/>
        </authorList>
    </citation>
    <scope>NUCLEOTIDE SEQUENCE</scope>
</reference>
<dbReference type="Proteomes" id="UP000663848">
    <property type="component" value="Unassembled WGS sequence"/>
</dbReference>
<evidence type="ECO:0000313" key="3">
    <source>
        <dbReference type="Proteomes" id="UP000663848"/>
    </source>
</evidence>